<comment type="function">
    <text evidence="8">Catalyzes a mechanistically unusual reaction, the ATP-dependent insertion of CO2 between the N7 and N8 nitrogen atoms of 7,8-diaminopelargonic acid (DAPA, also called 7,8-diammoniononanoate) to form a ureido ring.</text>
</comment>
<accession>A0A654M0N1</accession>
<dbReference type="HAMAP" id="MF_00336">
    <property type="entry name" value="BioD"/>
    <property type="match status" value="1"/>
</dbReference>
<feature type="binding site" evidence="8">
    <location>
        <begin position="177"/>
        <end position="178"/>
    </location>
    <ligand>
        <name>ATP</name>
        <dbReference type="ChEBI" id="CHEBI:30616"/>
    </ligand>
</feature>
<feature type="binding site" evidence="8">
    <location>
        <position position="55"/>
    </location>
    <ligand>
        <name>Mg(2+)</name>
        <dbReference type="ChEBI" id="CHEBI:18420"/>
    </ligand>
</feature>
<dbReference type="AlphaFoldDB" id="A0A654M0N1"/>
<dbReference type="Pfam" id="PF13500">
    <property type="entry name" value="AAA_26"/>
    <property type="match status" value="1"/>
</dbReference>
<proteinExistence type="inferred from homology"/>
<evidence type="ECO:0000256" key="1">
    <source>
        <dbReference type="ARBA" id="ARBA00022490"/>
    </source>
</evidence>
<evidence type="ECO:0000256" key="4">
    <source>
        <dbReference type="ARBA" id="ARBA00022741"/>
    </source>
</evidence>
<dbReference type="PANTHER" id="PTHR43210">
    <property type="entry name" value="DETHIOBIOTIN SYNTHETASE"/>
    <property type="match status" value="1"/>
</dbReference>
<dbReference type="GeneID" id="60422457"/>
<dbReference type="EC" id="6.3.3.3" evidence="8"/>
<feature type="binding site" evidence="8">
    <location>
        <begin position="13"/>
        <end position="18"/>
    </location>
    <ligand>
        <name>ATP</name>
        <dbReference type="ChEBI" id="CHEBI:30616"/>
    </ligand>
</feature>
<comment type="similarity">
    <text evidence="8">Belongs to the dethiobiotin synthetase family.</text>
</comment>
<organism evidence="9 10">
    <name type="scientific">Candidatus Nitrosocosmicus oleophilus</name>
    <dbReference type="NCBI Taxonomy" id="1353260"/>
    <lineage>
        <taxon>Archaea</taxon>
        <taxon>Nitrososphaerota</taxon>
        <taxon>Nitrososphaeria</taxon>
        <taxon>Nitrososphaerales</taxon>
        <taxon>Nitrososphaeraceae</taxon>
        <taxon>Candidatus Nitrosocosmicus</taxon>
    </lineage>
</organism>
<evidence type="ECO:0000256" key="8">
    <source>
        <dbReference type="HAMAP-Rule" id="MF_00336"/>
    </source>
</evidence>
<reference evidence="10" key="1">
    <citation type="submission" date="2015-10" db="EMBL/GenBank/DDBJ databases">
        <title>Niche specialization of a soil ammonia-oxidizing archaeon, Candidatus Nitrosocosmicus oleophilus.</title>
        <authorList>
            <person name="Jung M.-Y."/>
            <person name="Rhee S.-K."/>
        </authorList>
    </citation>
    <scope>NUCLEOTIDE SEQUENCE [LARGE SCALE GENOMIC DNA]</scope>
    <source>
        <strain evidence="10">MY3</strain>
    </source>
</reference>
<feature type="binding site" evidence="8">
    <location>
        <begin position="117"/>
        <end position="120"/>
    </location>
    <ligand>
        <name>ATP</name>
        <dbReference type="ChEBI" id="CHEBI:30616"/>
    </ligand>
</feature>
<dbReference type="PIRSF" id="PIRSF006755">
    <property type="entry name" value="DTB_synth"/>
    <property type="match status" value="1"/>
</dbReference>
<feature type="binding site" evidence="8">
    <location>
        <position position="17"/>
    </location>
    <ligand>
        <name>Mg(2+)</name>
        <dbReference type="ChEBI" id="CHEBI:18420"/>
    </ligand>
</feature>
<dbReference type="OrthoDB" id="50320at2157"/>
<dbReference type="GO" id="GO:0005524">
    <property type="term" value="F:ATP binding"/>
    <property type="evidence" value="ECO:0007669"/>
    <property type="project" value="UniProtKB-UniRule"/>
</dbReference>
<keyword evidence="7 8" id="KW-0460">Magnesium</keyword>
<keyword evidence="3 8" id="KW-0479">Metal-binding</keyword>
<feature type="binding site" evidence="8">
    <location>
        <position position="55"/>
    </location>
    <ligand>
        <name>ATP</name>
        <dbReference type="ChEBI" id="CHEBI:30616"/>
    </ligand>
</feature>
<dbReference type="RefSeq" id="WP_196815928.1">
    <property type="nucleotide sequence ID" value="NZ_CP012850.1"/>
</dbReference>
<dbReference type="FunFam" id="3.40.50.300:FF:000292">
    <property type="entry name" value="ATP-dependent dethiobiotin synthetase BioD"/>
    <property type="match status" value="1"/>
</dbReference>
<evidence type="ECO:0000256" key="3">
    <source>
        <dbReference type="ARBA" id="ARBA00022723"/>
    </source>
</evidence>
<keyword evidence="10" id="KW-1185">Reference proteome</keyword>
<gene>
    <name evidence="9" type="primary">bioD1</name>
    <name evidence="8" type="synonym">bioD</name>
    <name evidence="9" type="ORF">NMY3_02516</name>
</gene>
<comment type="catalytic activity">
    <reaction evidence="8">
        <text>(7R,8S)-7,8-diammoniononanoate + CO2 + ATP = (4R,5S)-dethiobiotin + ADP + phosphate + 3 H(+)</text>
        <dbReference type="Rhea" id="RHEA:15805"/>
        <dbReference type="ChEBI" id="CHEBI:15378"/>
        <dbReference type="ChEBI" id="CHEBI:16526"/>
        <dbReference type="ChEBI" id="CHEBI:30616"/>
        <dbReference type="ChEBI" id="CHEBI:43474"/>
        <dbReference type="ChEBI" id="CHEBI:149469"/>
        <dbReference type="ChEBI" id="CHEBI:149473"/>
        <dbReference type="ChEBI" id="CHEBI:456216"/>
        <dbReference type="EC" id="6.3.3.3"/>
    </reaction>
</comment>
<dbReference type="InterPro" id="IPR004472">
    <property type="entry name" value="DTB_synth_BioD"/>
</dbReference>
<comment type="cofactor">
    <cofactor evidence="8">
        <name>Mg(2+)</name>
        <dbReference type="ChEBI" id="CHEBI:18420"/>
    </cofactor>
</comment>
<evidence type="ECO:0000256" key="5">
    <source>
        <dbReference type="ARBA" id="ARBA00022756"/>
    </source>
</evidence>
<comment type="subcellular location">
    <subcellularLocation>
        <location evidence="8">Cytoplasm</location>
    </subcellularLocation>
</comment>
<comment type="subunit">
    <text evidence="8">Homodimer.</text>
</comment>
<feature type="binding site" evidence="8">
    <location>
        <position position="42"/>
    </location>
    <ligand>
        <name>substrate</name>
    </ligand>
</feature>
<dbReference type="GO" id="GO:0009102">
    <property type="term" value="P:biotin biosynthetic process"/>
    <property type="evidence" value="ECO:0007669"/>
    <property type="project" value="UniProtKB-UniRule"/>
</dbReference>
<keyword evidence="1 8" id="KW-0963">Cytoplasm</keyword>
<keyword evidence="4 8" id="KW-0547">Nucleotide-binding</keyword>
<protein>
    <recommendedName>
        <fullName evidence="8">ATP-dependent dethiobiotin synthetase BioD</fullName>
        <ecNumber evidence="8">6.3.3.3</ecNumber>
    </recommendedName>
    <alternativeName>
        <fullName evidence="8">DTB synthetase</fullName>
        <shortName evidence="8">DTBS</shortName>
    </alternativeName>
    <alternativeName>
        <fullName evidence="8">Dethiobiotin synthase</fullName>
    </alternativeName>
</protein>
<keyword evidence="5 8" id="KW-0093">Biotin biosynthesis</keyword>
<evidence type="ECO:0000256" key="6">
    <source>
        <dbReference type="ARBA" id="ARBA00022840"/>
    </source>
</evidence>
<feature type="binding site" evidence="8">
    <location>
        <position position="117"/>
    </location>
    <ligand>
        <name>Mg(2+)</name>
        <dbReference type="ChEBI" id="CHEBI:18420"/>
    </ligand>
</feature>
<feature type="active site" evidence="8">
    <location>
        <position position="38"/>
    </location>
</feature>
<dbReference type="CDD" id="cd03109">
    <property type="entry name" value="DTBS"/>
    <property type="match status" value="1"/>
</dbReference>
<keyword evidence="6 8" id="KW-0067">ATP-binding</keyword>
<keyword evidence="2 8" id="KW-0436">Ligase</keyword>
<dbReference type="Gene3D" id="3.40.50.300">
    <property type="entry name" value="P-loop containing nucleotide triphosphate hydrolases"/>
    <property type="match status" value="1"/>
</dbReference>
<dbReference type="InterPro" id="IPR027417">
    <property type="entry name" value="P-loop_NTPase"/>
</dbReference>
<evidence type="ECO:0000256" key="2">
    <source>
        <dbReference type="ARBA" id="ARBA00022598"/>
    </source>
</evidence>
<sequence>MADGFFVTGTDTGIGKTLITASLAWKFSKEISKICAMKPFATGISEYSNKFRSKDLAILARAIELEEKQENLNPYFYPLPCSPYMASSLLNLPPPSVGYAIKKFKLLQKKYDYLLVEGIGGIMVPLNTKHTLLNFIKLTKLKVVIIATPKLGTFNHILLTVKICKSSGIPIKGIVINKMPNQPSKIEAEIPSFIQEFTKLPILGVIPTLNKFKINESTFSKISKLININPKN</sequence>
<dbReference type="Proteomes" id="UP000058925">
    <property type="component" value="Chromosome"/>
</dbReference>
<name>A0A654M0N1_9ARCH</name>
<dbReference type="KEGG" id="taa:NMY3_02516"/>
<evidence type="ECO:0000256" key="7">
    <source>
        <dbReference type="ARBA" id="ARBA00022842"/>
    </source>
</evidence>
<comment type="caution">
    <text evidence="8">Lacks conserved residue(s) required for the propagation of feature annotation.</text>
</comment>
<dbReference type="NCBIfam" id="TIGR00347">
    <property type="entry name" value="bioD"/>
    <property type="match status" value="1"/>
</dbReference>
<dbReference type="GO" id="GO:0000287">
    <property type="term" value="F:magnesium ion binding"/>
    <property type="evidence" value="ECO:0007669"/>
    <property type="project" value="UniProtKB-UniRule"/>
</dbReference>
<dbReference type="GO" id="GO:0042803">
    <property type="term" value="F:protein homodimerization activity"/>
    <property type="evidence" value="ECO:0007669"/>
    <property type="project" value="UniProtKB-ARBA"/>
</dbReference>
<dbReference type="PANTHER" id="PTHR43210:SF5">
    <property type="entry name" value="DETHIOBIOTIN SYNTHETASE"/>
    <property type="match status" value="1"/>
</dbReference>
<dbReference type="GO" id="GO:0005829">
    <property type="term" value="C:cytosol"/>
    <property type="evidence" value="ECO:0007669"/>
    <property type="project" value="TreeGrafter"/>
</dbReference>
<comment type="pathway">
    <text evidence="8">Cofactor biosynthesis; biotin biosynthesis; biotin from 7,8-diaminononanoate: step 1/2.</text>
</comment>
<dbReference type="UniPathway" id="UPA00078">
    <property type="reaction ID" value="UER00161"/>
</dbReference>
<evidence type="ECO:0000313" key="9">
    <source>
        <dbReference type="EMBL" id="ALI36707.1"/>
    </source>
</evidence>
<dbReference type="EMBL" id="CP012850">
    <property type="protein sequence ID" value="ALI36707.1"/>
    <property type="molecule type" value="Genomic_DNA"/>
</dbReference>
<dbReference type="SUPFAM" id="SSF52540">
    <property type="entry name" value="P-loop containing nucleoside triphosphate hydrolases"/>
    <property type="match status" value="1"/>
</dbReference>
<dbReference type="GO" id="GO:0004141">
    <property type="term" value="F:dethiobiotin synthase activity"/>
    <property type="evidence" value="ECO:0007669"/>
    <property type="project" value="UniProtKB-UniRule"/>
</dbReference>
<evidence type="ECO:0000313" key="10">
    <source>
        <dbReference type="Proteomes" id="UP000058925"/>
    </source>
</evidence>